<dbReference type="RefSeq" id="XP_011316848.1">
    <property type="nucleotide sequence ID" value="XM_011318546.1"/>
</dbReference>
<evidence type="ECO:0000256" key="1">
    <source>
        <dbReference type="SAM" id="MobiDB-lite"/>
    </source>
</evidence>
<organism evidence="2">
    <name type="scientific">Gibberella zeae (strain ATCC MYA-4620 / CBS 123657 / FGSC 9075 / NRRL 31084 / PH-1)</name>
    <name type="common">Wheat head blight fungus</name>
    <name type="synonym">Fusarium graminearum</name>
    <dbReference type="NCBI Taxonomy" id="229533"/>
    <lineage>
        <taxon>Eukaryota</taxon>
        <taxon>Fungi</taxon>
        <taxon>Dikarya</taxon>
        <taxon>Ascomycota</taxon>
        <taxon>Pezizomycotina</taxon>
        <taxon>Sordariomycetes</taxon>
        <taxon>Hypocreomycetidae</taxon>
        <taxon>Hypocreales</taxon>
        <taxon>Nectriaceae</taxon>
        <taxon>Fusarium</taxon>
    </lineage>
</organism>
<gene>
    <name evidence="2" type="primary">FG01087.1</name>
</gene>
<dbReference type="EnsemblFungi" id="CEF73157">
    <property type="protein sequence ID" value="CEF73157"/>
    <property type="gene ID" value="FGRRES_01087"/>
</dbReference>
<protein>
    <submittedName>
        <fullName evidence="2">Uncharacterized protein</fullName>
    </submittedName>
</protein>
<dbReference type="AlphaFoldDB" id="I1RBZ0"/>
<sequence length="179" mass="19987">MLALSLYTQTGSIDTQKQIAETTRESLGLFPESRNPSIEMNLQCIRLLGTGKMTKRTASKFIKAYKVATEDIESVFLKVSRSLDAQLTRTLLRRLENTVAVTTTDTIRRNRNYLEKDVQIMKNMLQALTVHANTVAPASDDNGNRPDSSMDTETDDPGSRSDPKITSSDDEIDSEPPKF</sequence>
<name>I1RBZ0_GIBZE</name>
<feature type="region of interest" description="Disordered" evidence="1">
    <location>
        <begin position="134"/>
        <end position="179"/>
    </location>
</feature>
<dbReference type="HOGENOM" id="CLU_1503576_0_0_1"/>
<reference evidence="2" key="1">
    <citation type="journal article" date="2007" name="Science">
        <title>The Fusarium graminearum genome reveals a link between localized polymorphism and pathogen specialization.</title>
        <authorList>
            <person name="Cuomo C.A."/>
            <person name="Gueldener U."/>
            <person name="Xu J.-R."/>
            <person name="Trail F."/>
            <person name="Turgeon B.G."/>
            <person name="Di Pietro A."/>
            <person name="Walton J.D."/>
            <person name="Ma L.-J."/>
            <person name="Baker S.E."/>
            <person name="Rep M."/>
            <person name="Adam G."/>
            <person name="Antoniw J."/>
            <person name="Baldwin T."/>
            <person name="Calvo S.E."/>
            <person name="Chang Y.-L."/>
            <person name="DeCaprio D."/>
            <person name="Gale L.R."/>
            <person name="Gnerre S."/>
            <person name="Goswami R.S."/>
            <person name="Hammond-Kosack K."/>
            <person name="Harris L.J."/>
            <person name="Hilburn K."/>
            <person name="Kennell J.C."/>
            <person name="Kroken S."/>
            <person name="Magnuson J.K."/>
            <person name="Mannhaupt G."/>
            <person name="Mauceli E.W."/>
            <person name="Mewes H.-W."/>
            <person name="Mitterbauer R."/>
            <person name="Muehlbauer G."/>
            <person name="Muensterkoetter M."/>
            <person name="Nelson D."/>
            <person name="O'Donnell K."/>
            <person name="Ouellet T."/>
            <person name="Qi W."/>
            <person name="Quesneville H."/>
            <person name="Roncero M.I.G."/>
            <person name="Seong K.-Y."/>
            <person name="Tetko I.V."/>
            <person name="Urban M."/>
            <person name="Waalwijk C."/>
            <person name="Ward T.J."/>
            <person name="Yao J."/>
            <person name="Birren B.W."/>
            <person name="Kistler H.C."/>
        </authorList>
    </citation>
    <scope>NUCLEOTIDE SEQUENCE [LARGE SCALE GENOMIC DNA]</scope>
    <source>
        <strain evidence="2">PH-1 / ATCC MYA-4620 / FGSC 9075 / NRRL 31084</strain>
    </source>
</reference>
<proteinExistence type="predicted"/>
<reference evidence="2" key="3">
    <citation type="submission" date="2017-01" db="UniProtKB">
        <authorList>
            <consortium name="EnsemblFungi"/>
        </authorList>
    </citation>
    <scope>IDENTIFICATION</scope>
    <source>
        <strain evidence="2">PH-1 / ATCC MYA-4620 / FGSC 9075 / NRRL 31084</strain>
    </source>
</reference>
<feature type="compositionally biased region" description="Acidic residues" evidence="1">
    <location>
        <begin position="168"/>
        <end position="179"/>
    </location>
</feature>
<evidence type="ECO:0000313" key="2">
    <source>
        <dbReference type="EnsemblFungi" id="CEF73157"/>
    </source>
</evidence>
<reference evidence="2" key="2">
    <citation type="journal article" date="2010" name="Nature">
        <title>Comparative genomics reveals mobile pathogenicity chromosomes in Fusarium.</title>
        <authorList>
            <person name="Ma L.J."/>
            <person name="van der Does H.C."/>
            <person name="Borkovich K.A."/>
            <person name="Coleman J.J."/>
            <person name="Daboussi M.J."/>
            <person name="Di Pietro A."/>
            <person name="Dufresne M."/>
            <person name="Freitag M."/>
            <person name="Grabherr M."/>
            <person name="Henrissat B."/>
            <person name="Houterman P.M."/>
            <person name="Kang S."/>
            <person name="Shim W.B."/>
            <person name="Woloshuk C."/>
            <person name="Xie X."/>
            <person name="Xu J.R."/>
            <person name="Antoniw J."/>
            <person name="Baker S.E."/>
            <person name="Bluhm B.H."/>
            <person name="Breakspear A."/>
            <person name="Brown D.W."/>
            <person name="Butchko R.A."/>
            <person name="Chapman S."/>
            <person name="Coulson R."/>
            <person name="Coutinho P.M."/>
            <person name="Danchin E.G."/>
            <person name="Diener A."/>
            <person name="Gale L.R."/>
            <person name="Gardiner D.M."/>
            <person name="Goff S."/>
            <person name="Hammond-Kosack K.E."/>
            <person name="Hilburn K."/>
            <person name="Hua-Van A."/>
            <person name="Jonkers W."/>
            <person name="Kazan K."/>
            <person name="Kodira C.D."/>
            <person name="Koehrsen M."/>
            <person name="Kumar L."/>
            <person name="Lee Y.H."/>
            <person name="Li L."/>
            <person name="Manners J.M."/>
            <person name="Miranda-Saavedra D."/>
            <person name="Mukherjee M."/>
            <person name="Park G."/>
            <person name="Park J."/>
            <person name="Park S.Y."/>
            <person name="Proctor R.H."/>
            <person name="Regev A."/>
            <person name="Ruiz-Roldan M.C."/>
            <person name="Sain D."/>
            <person name="Sakthikumar S."/>
            <person name="Sykes S."/>
            <person name="Schwartz D.C."/>
            <person name="Turgeon B.G."/>
            <person name="Wapinski I."/>
            <person name="Yoder O."/>
            <person name="Young S."/>
            <person name="Zeng Q."/>
            <person name="Zhou S."/>
            <person name="Galagan J."/>
            <person name="Cuomo C.A."/>
            <person name="Kistler H.C."/>
            <person name="Rep M."/>
        </authorList>
    </citation>
    <scope>GENOME REANNOTATION</scope>
    <source>
        <strain evidence="2">PH-1 / ATCC MYA-4620 / FGSC 9075 / NRRL 31084</strain>
    </source>
</reference>
<dbReference type="EMBL" id="HG970332">
    <property type="status" value="NOT_ANNOTATED_CDS"/>
    <property type="molecule type" value="Genomic_DNA"/>
</dbReference>
<dbReference type="KEGG" id="fgr:FGSG_01087"/>
<accession>I1RBZ0</accession>